<accession>A0A1D8GKT5</accession>
<evidence type="ECO:0000256" key="1">
    <source>
        <dbReference type="ARBA" id="ARBA00023015"/>
    </source>
</evidence>
<dbReference type="EMBL" id="CP017269">
    <property type="protein sequence ID" value="AOT71513.1"/>
    <property type="molecule type" value="Genomic_DNA"/>
</dbReference>
<dbReference type="SUPFAM" id="SSF46785">
    <property type="entry name" value="Winged helix' DNA-binding domain"/>
    <property type="match status" value="1"/>
</dbReference>
<protein>
    <recommendedName>
        <fullName evidence="4">HTH arsR-type domain-containing protein</fullName>
    </recommendedName>
</protein>
<dbReference type="RefSeq" id="WP_069979444.1">
    <property type="nucleotide sequence ID" value="NZ_CP017269.1"/>
</dbReference>
<reference evidence="5 6" key="1">
    <citation type="submission" date="2016-09" db="EMBL/GenBank/DDBJ databases">
        <title>Genomic analysis reveals versatility of anaerobic energy metabolism of Geosporobacter ferrireducens IRF9 of phylum Firmicutes.</title>
        <authorList>
            <person name="Kim S.-J."/>
        </authorList>
    </citation>
    <scope>NUCLEOTIDE SEQUENCE [LARGE SCALE GENOMIC DNA]</scope>
    <source>
        <strain evidence="5 6">IRF9</strain>
    </source>
</reference>
<dbReference type="KEGG" id="gfe:Gferi_19445"/>
<gene>
    <name evidence="5" type="ORF">Gferi_19445</name>
</gene>
<dbReference type="AlphaFoldDB" id="A0A1D8GKT5"/>
<evidence type="ECO:0000259" key="4">
    <source>
        <dbReference type="PROSITE" id="PS50987"/>
    </source>
</evidence>
<keyword evidence="3" id="KW-0804">Transcription</keyword>
<dbReference type="NCBIfam" id="NF033788">
    <property type="entry name" value="HTH_metalloreg"/>
    <property type="match status" value="1"/>
</dbReference>
<evidence type="ECO:0000313" key="5">
    <source>
        <dbReference type="EMBL" id="AOT71513.1"/>
    </source>
</evidence>
<dbReference type="InterPro" id="IPR036390">
    <property type="entry name" value="WH_DNA-bd_sf"/>
</dbReference>
<dbReference type="PANTHER" id="PTHR43132">
    <property type="entry name" value="ARSENICAL RESISTANCE OPERON REPRESSOR ARSR-RELATED"/>
    <property type="match status" value="1"/>
</dbReference>
<dbReference type="InterPro" id="IPR045981">
    <property type="entry name" value="DUF5937"/>
</dbReference>
<keyword evidence="1" id="KW-0805">Transcription regulation</keyword>
<dbReference type="PROSITE" id="PS50987">
    <property type="entry name" value="HTH_ARSR_2"/>
    <property type="match status" value="1"/>
</dbReference>
<dbReference type="Pfam" id="PF01022">
    <property type="entry name" value="HTH_5"/>
    <property type="match status" value="1"/>
</dbReference>
<feature type="domain" description="HTH arsR-type" evidence="4">
    <location>
        <begin position="231"/>
        <end position="325"/>
    </location>
</feature>
<evidence type="ECO:0000256" key="3">
    <source>
        <dbReference type="ARBA" id="ARBA00023163"/>
    </source>
</evidence>
<dbReference type="PRINTS" id="PR00778">
    <property type="entry name" value="HTHARSR"/>
</dbReference>
<dbReference type="PANTHER" id="PTHR43132:SF6">
    <property type="entry name" value="HTH-TYPE TRANSCRIPTIONAL REPRESSOR CZRA"/>
    <property type="match status" value="1"/>
</dbReference>
<proteinExistence type="predicted"/>
<dbReference type="CDD" id="cd00090">
    <property type="entry name" value="HTH_ARSR"/>
    <property type="match status" value="1"/>
</dbReference>
<organism evidence="5 6">
    <name type="scientific">Geosporobacter ferrireducens</name>
    <dbReference type="NCBI Taxonomy" id="1424294"/>
    <lineage>
        <taxon>Bacteria</taxon>
        <taxon>Bacillati</taxon>
        <taxon>Bacillota</taxon>
        <taxon>Clostridia</taxon>
        <taxon>Peptostreptococcales</taxon>
        <taxon>Thermotaleaceae</taxon>
        <taxon>Geosporobacter</taxon>
    </lineage>
</organism>
<evidence type="ECO:0000313" key="6">
    <source>
        <dbReference type="Proteomes" id="UP000095743"/>
    </source>
</evidence>
<dbReference type="InterPro" id="IPR011991">
    <property type="entry name" value="ArsR-like_HTH"/>
</dbReference>
<evidence type="ECO:0000256" key="2">
    <source>
        <dbReference type="ARBA" id="ARBA00023125"/>
    </source>
</evidence>
<dbReference type="InterPro" id="IPR001845">
    <property type="entry name" value="HTH_ArsR_DNA-bd_dom"/>
</dbReference>
<dbReference type="GO" id="GO:0003677">
    <property type="term" value="F:DNA binding"/>
    <property type="evidence" value="ECO:0007669"/>
    <property type="project" value="UniProtKB-KW"/>
</dbReference>
<sequence length="327" mass="38690">MKVYSGRYGNWSIEFVYSPLFEMLCSIHVLIKPEHHLERLMWAEEMKKSIPDKLFGRLRELGKSTFDWCTIMDLCNIHEPCNDFNVIAALNYMEDLPLDDFQYVLLKYKAQGDIPFTENTKREVISGLKEYYLGYFERELRFIEPLLVRCLKRNSEMYEKMGIINYVKKLHSRIEVTEEAFLFHKYTLFTIPFNSLKQIIIRVSSFIDPHLLMDYGNQMVQFTIRAHLDRGSDVVPGDLLRITKALADETRLKILRCIHGGKSSTQSLAQELNLTEACISKHLKLLYDAELLYKERKGSFIYYYMNTFILDKIPLEIYEYLNFSLRK</sequence>
<dbReference type="OrthoDB" id="154717at2"/>
<dbReference type="Gene3D" id="1.10.10.10">
    <property type="entry name" value="Winged helix-like DNA-binding domain superfamily/Winged helix DNA-binding domain"/>
    <property type="match status" value="1"/>
</dbReference>
<dbReference type="SMART" id="SM00418">
    <property type="entry name" value="HTH_ARSR"/>
    <property type="match status" value="1"/>
</dbReference>
<dbReference type="InterPro" id="IPR036388">
    <property type="entry name" value="WH-like_DNA-bd_sf"/>
</dbReference>
<name>A0A1D8GKT5_9FIRM</name>
<dbReference type="Pfam" id="PF19361">
    <property type="entry name" value="DUF5937"/>
    <property type="match status" value="1"/>
</dbReference>
<dbReference type="Proteomes" id="UP000095743">
    <property type="component" value="Chromosome"/>
</dbReference>
<keyword evidence="6" id="KW-1185">Reference proteome</keyword>
<keyword evidence="2" id="KW-0238">DNA-binding</keyword>
<dbReference type="InterPro" id="IPR051011">
    <property type="entry name" value="Metal_resp_trans_reg"/>
</dbReference>
<dbReference type="STRING" id="1424294.Gferi_19445"/>
<dbReference type="GO" id="GO:0003700">
    <property type="term" value="F:DNA-binding transcription factor activity"/>
    <property type="evidence" value="ECO:0007669"/>
    <property type="project" value="InterPro"/>
</dbReference>